<accession>A0A8C8R8L3</accession>
<proteinExistence type="inferred from homology"/>
<feature type="binding site" evidence="14">
    <location>
        <position position="66"/>
    </location>
    <ligand>
        <name>Mg(2+)</name>
        <dbReference type="ChEBI" id="CHEBI:18420"/>
    </ligand>
</feature>
<dbReference type="PANTHER" id="PTHR20889">
    <property type="entry name" value="PHOSPHATASE, ORPHAN 1, 2"/>
    <property type="match status" value="1"/>
</dbReference>
<evidence type="ECO:0000256" key="9">
    <source>
        <dbReference type="ARBA" id="ARBA00066600"/>
    </source>
</evidence>
<feature type="binding site" evidence="14">
    <location>
        <position position="64"/>
    </location>
    <ligand>
        <name>Mg(2+)</name>
        <dbReference type="ChEBI" id="CHEBI:18420"/>
    </ligand>
</feature>
<comment type="subcellular location">
    <subcellularLocation>
        <location evidence="6">Extracellular vesicle</location>
    </subcellularLocation>
</comment>
<keyword evidence="3 14" id="KW-0479">Metal-binding</keyword>
<dbReference type="EC" id="3.1.3.75" evidence="9"/>
<reference evidence="15" key="1">
    <citation type="submission" date="2025-08" db="UniProtKB">
        <authorList>
            <consortium name="Ensembl"/>
        </authorList>
    </citation>
    <scope>IDENTIFICATION</scope>
</reference>
<reference evidence="15" key="2">
    <citation type="submission" date="2025-09" db="UniProtKB">
        <authorList>
            <consortium name="Ensembl"/>
        </authorList>
    </citation>
    <scope>IDENTIFICATION</scope>
</reference>
<keyword evidence="5 14" id="KW-0460">Magnesium</keyword>
<dbReference type="Proteomes" id="UP000694393">
    <property type="component" value="Unplaced"/>
</dbReference>
<evidence type="ECO:0000256" key="6">
    <source>
        <dbReference type="ARBA" id="ARBA00034305"/>
    </source>
</evidence>
<keyword evidence="4" id="KW-0378">Hydrolase</keyword>
<sequence length="300" mass="34606">MFKLTAQRCNQHKRHLSLKQQEKRCLASAGLKMNGCFEGVGLRCLFKGVSMAAPRSPKYLLAFDFDETIINENSDDSVIRAAPGQELPEHIRQTFQDGFYNEYMQRVFEYMGDRGVKMLNYKMVYENIPLSPGMPELFQFLSKNQDQFEIILLSDANMFGIECTLRAAGFYSLFRKIFSNPSGFDKRGYLTLGPYHTHKCPQCPANMCKRKILTEYLMERSQEGVKFERIFYVGDGANDFCPSMALTSTDIAFPRKSYPMHQMTQEMEKNQPRTFQATVVPWDSAVEVCHCLQELLKKKC</sequence>
<comment type="similarity">
    <text evidence="2">Belongs to the HAD-like hydrolase superfamily. PHOSPHO family.</text>
</comment>
<evidence type="ECO:0000313" key="15">
    <source>
        <dbReference type="Ensembl" id="ENSPCEP00000001821.1"/>
    </source>
</evidence>
<evidence type="ECO:0000256" key="1">
    <source>
        <dbReference type="ARBA" id="ARBA00001946"/>
    </source>
</evidence>
<evidence type="ECO:0000256" key="11">
    <source>
        <dbReference type="ARBA" id="ARBA00084103"/>
    </source>
</evidence>
<dbReference type="GO" id="GO:0035630">
    <property type="term" value="P:bone mineralization involved in bone maturation"/>
    <property type="evidence" value="ECO:0007669"/>
    <property type="project" value="TreeGrafter"/>
</dbReference>
<evidence type="ECO:0000256" key="13">
    <source>
        <dbReference type="PIRSR" id="PIRSR031051-2"/>
    </source>
</evidence>
<feature type="binding site" evidence="14">
    <location>
        <position position="235"/>
    </location>
    <ligand>
        <name>Mg(2+)</name>
        <dbReference type="ChEBI" id="CHEBI:18420"/>
    </ligand>
</feature>
<evidence type="ECO:0000256" key="12">
    <source>
        <dbReference type="PIRSR" id="PIRSR031051-1"/>
    </source>
</evidence>
<evidence type="ECO:0000256" key="7">
    <source>
        <dbReference type="ARBA" id="ARBA00052425"/>
    </source>
</evidence>
<dbReference type="InterPro" id="IPR023214">
    <property type="entry name" value="HAD_sf"/>
</dbReference>
<feature type="active site" description="Proton donor" evidence="12">
    <location>
        <position position="66"/>
    </location>
</feature>
<dbReference type="NCBIfam" id="TIGR01489">
    <property type="entry name" value="DKMTPPase-SF"/>
    <property type="match status" value="1"/>
</dbReference>
<dbReference type="Ensembl" id="ENSPCET00000001883.1">
    <property type="protein sequence ID" value="ENSPCEP00000001821.1"/>
    <property type="gene ID" value="ENSPCEG00000001515.1"/>
</dbReference>
<dbReference type="PANTHER" id="PTHR20889:SF2">
    <property type="entry name" value="PHOSPHOETHANOLAMINE_PHOSPHOCHOLINE PHOSPHATASE"/>
    <property type="match status" value="1"/>
</dbReference>
<dbReference type="NCBIfam" id="TIGR01488">
    <property type="entry name" value="HAD-SF-IB"/>
    <property type="match status" value="1"/>
</dbReference>
<dbReference type="GO" id="GO:0030500">
    <property type="term" value="P:regulation of bone mineralization"/>
    <property type="evidence" value="ECO:0007669"/>
    <property type="project" value="UniProtKB-KW"/>
</dbReference>
<dbReference type="GO" id="GO:0016791">
    <property type="term" value="F:phosphatase activity"/>
    <property type="evidence" value="ECO:0007669"/>
    <property type="project" value="InterPro"/>
</dbReference>
<dbReference type="SUPFAM" id="SSF56784">
    <property type="entry name" value="HAD-like"/>
    <property type="match status" value="1"/>
</dbReference>
<organism evidence="15 16">
    <name type="scientific">Pelusios castaneus</name>
    <name type="common">West African mud turtle</name>
    <dbReference type="NCBI Taxonomy" id="367368"/>
    <lineage>
        <taxon>Eukaryota</taxon>
        <taxon>Metazoa</taxon>
        <taxon>Chordata</taxon>
        <taxon>Craniata</taxon>
        <taxon>Vertebrata</taxon>
        <taxon>Euteleostomi</taxon>
        <taxon>Archelosauria</taxon>
        <taxon>Testudinata</taxon>
        <taxon>Testudines</taxon>
        <taxon>Pleurodira</taxon>
        <taxon>Pelomedusidae</taxon>
        <taxon>Pelusios</taxon>
    </lineage>
</organism>
<evidence type="ECO:0000313" key="16">
    <source>
        <dbReference type="Proteomes" id="UP000694393"/>
    </source>
</evidence>
<feature type="active site" description="Nucleophile" evidence="12">
    <location>
        <position position="64"/>
    </location>
</feature>
<comment type="catalytic activity">
    <reaction evidence="7">
        <text>phosphocholine + H2O = choline + phosphate</text>
        <dbReference type="Rhea" id="RHEA:10492"/>
        <dbReference type="ChEBI" id="CHEBI:15354"/>
        <dbReference type="ChEBI" id="CHEBI:15377"/>
        <dbReference type="ChEBI" id="CHEBI:43474"/>
        <dbReference type="ChEBI" id="CHEBI:295975"/>
        <dbReference type="EC" id="3.1.3.75"/>
    </reaction>
</comment>
<dbReference type="Gene3D" id="3.40.50.1000">
    <property type="entry name" value="HAD superfamily/HAD-like"/>
    <property type="match status" value="1"/>
</dbReference>
<evidence type="ECO:0000256" key="14">
    <source>
        <dbReference type="PIRSR" id="PIRSR031051-3"/>
    </source>
</evidence>
<evidence type="ECO:0000256" key="8">
    <source>
        <dbReference type="ARBA" id="ARBA00052541"/>
    </source>
</evidence>
<dbReference type="InterPro" id="IPR016965">
    <property type="entry name" value="Pase_PHOSPHO-typ"/>
</dbReference>
<feature type="binding site" evidence="13">
    <location>
        <position position="75"/>
    </location>
    <ligand>
        <name>substrate</name>
    </ligand>
</feature>
<dbReference type="Pfam" id="PF06888">
    <property type="entry name" value="Put_Phosphatase"/>
    <property type="match status" value="1"/>
</dbReference>
<evidence type="ECO:0000256" key="10">
    <source>
        <dbReference type="ARBA" id="ARBA00069780"/>
    </source>
</evidence>
<keyword evidence="16" id="KW-1185">Reference proteome</keyword>
<dbReference type="InterPro" id="IPR006384">
    <property type="entry name" value="HAD_hydro_PyrdxlP_Pase-like"/>
</dbReference>
<keyword evidence="11" id="KW-0495">Mineral balance</keyword>
<dbReference type="GO" id="GO:1903561">
    <property type="term" value="C:extracellular vesicle"/>
    <property type="evidence" value="ECO:0007669"/>
    <property type="project" value="UniProtKB-SubCell"/>
</dbReference>
<dbReference type="InterPro" id="IPR036412">
    <property type="entry name" value="HAD-like_sf"/>
</dbReference>
<name>A0A8C8R8L3_9SAUR</name>
<evidence type="ECO:0000256" key="3">
    <source>
        <dbReference type="ARBA" id="ARBA00022723"/>
    </source>
</evidence>
<evidence type="ECO:0000256" key="4">
    <source>
        <dbReference type="ARBA" id="ARBA00022801"/>
    </source>
</evidence>
<dbReference type="GO" id="GO:0046872">
    <property type="term" value="F:metal ion binding"/>
    <property type="evidence" value="ECO:0007669"/>
    <property type="project" value="UniProtKB-KW"/>
</dbReference>
<feature type="binding site" evidence="13">
    <location>
        <position position="155"/>
    </location>
    <ligand>
        <name>substrate</name>
    </ligand>
</feature>
<dbReference type="PIRSF" id="PIRSF031051">
    <property type="entry name" value="PyrdxlP_Pase_PHOSPHO2"/>
    <property type="match status" value="1"/>
</dbReference>
<dbReference type="CDD" id="cd16418">
    <property type="entry name" value="HAD_Pase"/>
    <property type="match status" value="1"/>
</dbReference>
<comment type="catalytic activity">
    <reaction evidence="8">
        <text>phosphoethanolamine + H2O = ethanolamine + phosphate</text>
        <dbReference type="Rhea" id="RHEA:16089"/>
        <dbReference type="ChEBI" id="CHEBI:15377"/>
        <dbReference type="ChEBI" id="CHEBI:43474"/>
        <dbReference type="ChEBI" id="CHEBI:57603"/>
        <dbReference type="ChEBI" id="CHEBI:58190"/>
        <dbReference type="EC" id="3.1.3.75"/>
    </reaction>
</comment>
<evidence type="ECO:0000256" key="2">
    <source>
        <dbReference type="ARBA" id="ARBA00008541"/>
    </source>
</evidence>
<comment type="cofactor">
    <cofactor evidence="1 14">
        <name>Mg(2+)</name>
        <dbReference type="ChEBI" id="CHEBI:18420"/>
    </cofactor>
</comment>
<dbReference type="AlphaFoldDB" id="A0A8C8R8L3"/>
<evidence type="ECO:0000256" key="5">
    <source>
        <dbReference type="ARBA" id="ARBA00022842"/>
    </source>
</evidence>
<dbReference type="FunFam" id="3.40.50.1000:FF:000097">
    <property type="entry name" value="phosphoethanolamine/phosphocholine phosphatase isoform X2"/>
    <property type="match status" value="1"/>
</dbReference>
<protein>
    <recommendedName>
        <fullName evidence="10">Phosphoethanolamine/phosphocholine phosphatase</fullName>
        <ecNumber evidence="9">3.1.3.75</ecNumber>
    </recommendedName>
</protein>